<dbReference type="PROSITE" id="PS00217">
    <property type="entry name" value="SUGAR_TRANSPORT_2"/>
    <property type="match status" value="1"/>
</dbReference>
<evidence type="ECO:0000256" key="6">
    <source>
        <dbReference type="ARBA" id="ARBA00022847"/>
    </source>
</evidence>
<dbReference type="Gene3D" id="1.20.1250.20">
    <property type="entry name" value="MFS general substrate transporter like domains"/>
    <property type="match status" value="2"/>
</dbReference>
<feature type="domain" description="Major facilitator superfamily (MFS) profile" evidence="10">
    <location>
        <begin position="6"/>
        <end position="410"/>
    </location>
</feature>
<evidence type="ECO:0000313" key="12">
    <source>
        <dbReference type="Proteomes" id="UP000193749"/>
    </source>
</evidence>
<dbReference type="EMBL" id="MLJI01000002">
    <property type="protein sequence ID" value="ORM89564.1"/>
    <property type="molecule type" value="Genomic_DNA"/>
</dbReference>
<feature type="transmembrane region" description="Helical" evidence="9">
    <location>
        <begin position="230"/>
        <end position="252"/>
    </location>
</feature>
<keyword evidence="7 9" id="KW-1133">Transmembrane helix</keyword>
<dbReference type="AlphaFoldDB" id="A0A1X1ELA8"/>
<dbReference type="STRING" id="55209.HA50_23385"/>
<feature type="transmembrane region" description="Helical" evidence="9">
    <location>
        <begin position="384"/>
        <end position="405"/>
    </location>
</feature>
<dbReference type="PANTHER" id="PTHR43528">
    <property type="entry name" value="ALPHA-KETOGLUTARATE PERMEASE"/>
    <property type="match status" value="1"/>
</dbReference>
<feature type="transmembrane region" description="Helical" evidence="9">
    <location>
        <begin position="258"/>
        <end position="281"/>
    </location>
</feature>
<feature type="transmembrane region" description="Helical" evidence="9">
    <location>
        <begin position="293"/>
        <end position="314"/>
    </location>
</feature>
<proteinExistence type="inferred from homology"/>
<protein>
    <recommendedName>
        <fullName evidence="10">Major facilitator superfamily (MFS) profile domain-containing protein</fullName>
    </recommendedName>
</protein>
<evidence type="ECO:0000256" key="9">
    <source>
        <dbReference type="SAM" id="Phobius"/>
    </source>
</evidence>
<dbReference type="GO" id="GO:0005886">
    <property type="term" value="C:plasma membrane"/>
    <property type="evidence" value="ECO:0007669"/>
    <property type="project" value="UniProtKB-SubCell"/>
</dbReference>
<sequence>MANRKKIIAGTIGNVLEWYDFLIYGFFSAVIAREFFPLENEYSSLMISLATFGVGFFTRPIGGIVIGMFADKYGRKQALQLIIWIMFAAVFIFVVTPSYHQIGIAAPVLLIIARLLQGFATGGEYASSTSYLVEGSDESKRTYYGSWQLFGQCFAVILASLISGFIFKLPEGSVDSWGWRVAFAVGLIICPVGIWIRNNLAESEEFATVKKAEAKQPASRTYDVKNIVKGFGLVVSGTVSFYVLLINMPAFASKQLGMSIGTVLNIQIAVVVMMAILIPLLGMLGDKIGRKRLFIAATVAYFVMVMPLFKWLVASPDAGNLFVMQLILGVCLAGQFATMPTMLTLLFPVESRVTSLSISYNLATMTFGGFSPFIVTWLSHSWGVIAPGYYMFAVSAISLIAAVFFPKDQKSVKMSVASQLAE</sequence>
<evidence type="ECO:0000256" key="1">
    <source>
        <dbReference type="ARBA" id="ARBA00004651"/>
    </source>
</evidence>
<dbReference type="OrthoDB" id="3690818at2"/>
<keyword evidence="12" id="KW-1185">Reference proteome</keyword>
<dbReference type="InterPro" id="IPR036259">
    <property type="entry name" value="MFS_trans_sf"/>
</dbReference>
<evidence type="ECO:0000256" key="2">
    <source>
        <dbReference type="ARBA" id="ARBA00008240"/>
    </source>
</evidence>
<dbReference type="InterPro" id="IPR020846">
    <property type="entry name" value="MFS_dom"/>
</dbReference>
<comment type="similarity">
    <text evidence="2">Belongs to the major facilitator superfamily. Metabolite:H+ Symporter (MHS) family (TC 2.A.1.6) family.</text>
</comment>
<name>A0A1X1ELA8_PANCY</name>
<comment type="subcellular location">
    <subcellularLocation>
        <location evidence="1">Cell membrane</location>
        <topology evidence="1">Multi-pass membrane protein</topology>
    </subcellularLocation>
</comment>
<feature type="transmembrane region" description="Helical" evidence="9">
    <location>
        <begin position="147"/>
        <end position="167"/>
    </location>
</feature>
<evidence type="ECO:0000256" key="8">
    <source>
        <dbReference type="ARBA" id="ARBA00023136"/>
    </source>
</evidence>
<feature type="transmembrane region" description="Helical" evidence="9">
    <location>
        <begin position="81"/>
        <end position="99"/>
    </location>
</feature>
<comment type="caution">
    <text evidence="11">The sequence shown here is derived from an EMBL/GenBank/DDBJ whole genome shotgun (WGS) entry which is preliminary data.</text>
</comment>
<evidence type="ECO:0000256" key="5">
    <source>
        <dbReference type="ARBA" id="ARBA00022692"/>
    </source>
</evidence>
<feature type="transmembrane region" description="Helical" evidence="9">
    <location>
        <begin position="326"/>
        <end position="347"/>
    </location>
</feature>
<dbReference type="InterPro" id="IPR005829">
    <property type="entry name" value="Sugar_transporter_CS"/>
</dbReference>
<evidence type="ECO:0000313" key="11">
    <source>
        <dbReference type="EMBL" id="ORM89564.1"/>
    </source>
</evidence>
<feature type="transmembrane region" description="Helical" evidence="9">
    <location>
        <begin position="359"/>
        <end position="378"/>
    </location>
</feature>
<organism evidence="11 12">
    <name type="scientific">Pantoea cypripedii</name>
    <name type="common">Pectobacterium cypripedii</name>
    <name type="synonym">Erwinia cypripedii</name>
    <dbReference type="NCBI Taxonomy" id="55209"/>
    <lineage>
        <taxon>Bacteria</taxon>
        <taxon>Pseudomonadati</taxon>
        <taxon>Pseudomonadota</taxon>
        <taxon>Gammaproteobacteria</taxon>
        <taxon>Enterobacterales</taxon>
        <taxon>Erwiniaceae</taxon>
        <taxon>Pantoea</taxon>
    </lineage>
</organism>
<keyword evidence="4" id="KW-1003">Cell membrane</keyword>
<dbReference type="Proteomes" id="UP000193749">
    <property type="component" value="Unassembled WGS sequence"/>
</dbReference>
<evidence type="ECO:0000259" key="10">
    <source>
        <dbReference type="PROSITE" id="PS50850"/>
    </source>
</evidence>
<feature type="transmembrane region" description="Helical" evidence="9">
    <location>
        <begin position="105"/>
        <end position="126"/>
    </location>
</feature>
<feature type="transmembrane region" description="Helical" evidence="9">
    <location>
        <begin position="7"/>
        <end position="27"/>
    </location>
</feature>
<dbReference type="Pfam" id="PF07690">
    <property type="entry name" value="MFS_1"/>
    <property type="match status" value="1"/>
</dbReference>
<feature type="transmembrane region" description="Helical" evidence="9">
    <location>
        <begin position="47"/>
        <end position="69"/>
    </location>
</feature>
<dbReference type="Pfam" id="PF00083">
    <property type="entry name" value="Sugar_tr"/>
    <property type="match status" value="1"/>
</dbReference>
<dbReference type="GO" id="GO:0015293">
    <property type="term" value="F:symporter activity"/>
    <property type="evidence" value="ECO:0007669"/>
    <property type="project" value="UniProtKB-KW"/>
</dbReference>
<evidence type="ECO:0000256" key="3">
    <source>
        <dbReference type="ARBA" id="ARBA00022448"/>
    </source>
</evidence>
<dbReference type="InterPro" id="IPR011701">
    <property type="entry name" value="MFS"/>
</dbReference>
<evidence type="ECO:0000256" key="4">
    <source>
        <dbReference type="ARBA" id="ARBA00022475"/>
    </source>
</evidence>
<keyword evidence="3" id="KW-0813">Transport</keyword>
<keyword evidence="6" id="KW-0769">Symport</keyword>
<evidence type="ECO:0000256" key="7">
    <source>
        <dbReference type="ARBA" id="ARBA00022989"/>
    </source>
</evidence>
<gene>
    <name evidence="11" type="ORF">HA50_23385</name>
</gene>
<dbReference type="RefSeq" id="WP_084879282.1">
    <property type="nucleotide sequence ID" value="NZ_JAGGMY010000002.1"/>
</dbReference>
<feature type="transmembrane region" description="Helical" evidence="9">
    <location>
        <begin position="179"/>
        <end position="196"/>
    </location>
</feature>
<keyword evidence="5 9" id="KW-0812">Transmembrane</keyword>
<reference evidence="11 12" key="1">
    <citation type="journal article" date="2017" name="Antonie Van Leeuwenhoek">
        <title>Phylogenomic resolution of the bacterial genus Pantoea and its relationship with Erwinia and Tatumella.</title>
        <authorList>
            <person name="Palmer M."/>
            <person name="Steenkamp E.T."/>
            <person name="Coetzee M.P."/>
            <person name="Chan W.Y."/>
            <person name="van Zyl E."/>
            <person name="De Maayer P."/>
            <person name="Coutinho T.A."/>
            <person name="Blom J."/>
            <person name="Smits T.H."/>
            <person name="Duffy B."/>
            <person name="Venter S.N."/>
        </authorList>
    </citation>
    <scope>NUCLEOTIDE SEQUENCE [LARGE SCALE GENOMIC DNA]</scope>
    <source>
        <strain evidence="11 12">LMG 2657</strain>
    </source>
</reference>
<dbReference type="InterPro" id="IPR051084">
    <property type="entry name" value="H+-coupled_symporters"/>
</dbReference>
<dbReference type="PANTHER" id="PTHR43528:SF8">
    <property type="entry name" value="BLR0239 PROTEIN"/>
    <property type="match status" value="1"/>
</dbReference>
<dbReference type="SUPFAM" id="SSF103473">
    <property type="entry name" value="MFS general substrate transporter"/>
    <property type="match status" value="1"/>
</dbReference>
<dbReference type="InterPro" id="IPR005828">
    <property type="entry name" value="MFS_sugar_transport-like"/>
</dbReference>
<dbReference type="PROSITE" id="PS50850">
    <property type="entry name" value="MFS"/>
    <property type="match status" value="1"/>
</dbReference>
<keyword evidence="8 9" id="KW-0472">Membrane</keyword>
<accession>A0A1X1ELA8</accession>
<dbReference type="FunFam" id="1.20.1250.20:FF:000001">
    <property type="entry name" value="Dicarboxylate MFS transporter"/>
    <property type="match status" value="1"/>
</dbReference>